<feature type="non-terminal residue" evidence="1">
    <location>
        <position position="289"/>
    </location>
</feature>
<protein>
    <submittedName>
        <fullName evidence="1">Uncharacterized protein</fullName>
    </submittedName>
</protein>
<dbReference type="AlphaFoldDB" id="A0AA39P405"/>
<accession>A0AA39P405</accession>
<evidence type="ECO:0000313" key="2">
    <source>
        <dbReference type="Proteomes" id="UP001175228"/>
    </source>
</evidence>
<reference evidence="1" key="1">
    <citation type="submission" date="2023-06" db="EMBL/GenBank/DDBJ databases">
        <authorList>
            <consortium name="Lawrence Berkeley National Laboratory"/>
            <person name="Ahrendt S."/>
            <person name="Sahu N."/>
            <person name="Indic B."/>
            <person name="Wong-Bajracharya J."/>
            <person name="Merenyi Z."/>
            <person name="Ke H.-M."/>
            <person name="Monk M."/>
            <person name="Kocsube S."/>
            <person name="Drula E."/>
            <person name="Lipzen A."/>
            <person name="Balint B."/>
            <person name="Henrissat B."/>
            <person name="Andreopoulos B."/>
            <person name="Martin F.M."/>
            <person name="Harder C.B."/>
            <person name="Rigling D."/>
            <person name="Ford K.L."/>
            <person name="Foster G.D."/>
            <person name="Pangilinan J."/>
            <person name="Papanicolaou A."/>
            <person name="Barry K."/>
            <person name="LaButti K."/>
            <person name="Viragh M."/>
            <person name="Koriabine M."/>
            <person name="Yan M."/>
            <person name="Riley R."/>
            <person name="Champramary S."/>
            <person name="Plett K.L."/>
            <person name="Tsai I.J."/>
            <person name="Slot J."/>
            <person name="Sipos G."/>
            <person name="Plett J."/>
            <person name="Nagy L.G."/>
            <person name="Grigoriev I.V."/>
        </authorList>
    </citation>
    <scope>NUCLEOTIDE SEQUENCE</scope>
    <source>
        <strain evidence="1">HWK02</strain>
    </source>
</reference>
<dbReference type="EMBL" id="JAUEPU010000113">
    <property type="protein sequence ID" value="KAK0477175.1"/>
    <property type="molecule type" value="Genomic_DNA"/>
</dbReference>
<organism evidence="1 2">
    <name type="scientific">Armillaria luteobubalina</name>
    <dbReference type="NCBI Taxonomy" id="153913"/>
    <lineage>
        <taxon>Eukaryota</taxon>
        <taxon>Fungi</taxon>
        <taxon>Dikarya</taxon>
        <taxon>Basidiomycota</taxon>
        <taxon>Agaricomycotina</taxon>
        <taxon>Agaricomycetes</taxon>
        <taxon>Agaricomycetidae</taxon>
        <taxon>Agaricales</taxon>
        <taxon>Marasmiineae</taxon>
        <taxon>Physalacriaceae</taxon>
        <taxon>Armillaria</taxon>
    </lineage>
</organism>
<name>A0AA39P405_9AGAR</name>
<gene>
    <name evidence="1" type="ORF">EDD18DRAFT_1087934</name>
</gene>
<proteinExistence type="predicted"/>
<comment type="caution">
    <text evidence="1">The sequence shown here is derived from an EMBL/GenBank/DDBJ whole genome shotgun (WGS) entry which is preliminary data.</text>
</comment>
<sequence length="289" mass="33106">NATTSAERDKIFKTYGVRWSEFWRLPYWDPTRMLVVDVMHCILLGLVRYHCRYILGIDWNIARKQDTPPPAFDYAWVAYHPDVPKKFRLLKDHEEKHVTDIQNILILPLEGECSIDEMTLRKRLMSKNLPPLMFVSYTLGLTMYTISVNGQPKSVPAQGKLQFIDLLVEWRKEQPLSANYERAVIDIAALHHIQSVIKDTVTPSWIGTVPFNYGEASAGSIKADEWRILSTVFLPIALITLWGDKDGEDPGETSQTLKILDHTMALFQAVNVVCRYTMNVSLQKPIDSS</sequence>
<keyword evidence="2" id="KW-1185">Reference proteome</keyword>
<evidence type="ECO:0000313" key="1">
    <source>
        <dbReference type="EMBL" id="KAK0477175.1"/>
    </source>
</evidence>
<dbReference type="Proteomes" id="UP001175228">
    <property type="component" value="Unassembled WGS sequence"/>
</dbReference>